<evidence type="ECO:0000313" key="2">
    <source>
        <dbReference type="EMBL" id="KAL3348028.1"/>
    </source>
</evidence>
<dbReference type="Proteomes" id="UP001627284">
    <property type="component" value="Unassembled WGS sequence"/>
</dbReference>
<comment type="caution">
    <text evidence="2">The sequence shown here is derived from an EMBL/GenBank/DDBJ whole genome shotgun (WGS) entry which is preliminary data.</text>
</comment>
<name>A0ABD2SVP4_9SOLN</name>
<organism evidence="2 3">
    <name type="scientific">Solanum stoloniferum</name>
    <dbReference type="NCBI Taxonomy" id="62892"/>
    <lineage>
        <taxon>Eukaryota</taxon>
        <taxon>Viridiplantae</taxon>
        <taxon>Streptophyta</taxon>
        <taxon>Embryophyta</taxon>
        <taxon>Tracheophyta</taxon>
        <taxon>Spermatophyta</taxon>
        <taxon>Magnoliopsida</taxon>
        <taxon>eudicotyledons</taxon>
        <taxon>Gunneridae</taxon>
        <taxon>Pentapetalae</taxon>
        <taxon>asterids</taxon>
        <taxon>lamiids</taxon>
        <taxon>Solanales</taxon>
        <taxon>Solanaceae</taxon>
        <taxon>Solanoideae</taxon>
        <taxon>Solaneae</taxon>
        <taxon>Solanum</taxon>
    </lineage>
</organism>
<dbReference type="EMBL" id="JBJKTR010000013">
    <property type="protein sequence ID" value="KAL3348028.1"/>
    <property type="molecule type" value="Genomic_DNA"/>
</dbReference>
<gene>
    <name evidence="2" type="ORF">AABB24_021589</name>
</gene>
<keyword evidence="3" id="KW-1185">Reference proteome</keyword>
<evidence type="ECO:0000313" key="3">
    <source>
        <dbReference type="Proteomes" id="UP001627284"/>
    </source>
</evidence>
<reference evidence="2 3" key="1">
    <citation type="submission" date="2024-05" db="EMBL/GenBank/DDBJ databases">
        <title>De novo assembly of an allotetraploid wild potato.</title>
        <authorList>
            <person name="Hosaka A.J."/>
        </authorList>
    </citation>
    <scope>NUCLEOTIDE SEQUENCE [LARGE SCALE GENOMIC DNA]</scope>
    <source>
        <tissue evidence="2">Young leaves</tissue>
    </source>
</reference>
<feature type="compositionally biased region" description="Basic and acidic residues" evidence="1">
    <location>
        <begin position="85"/>
        <end position="95"/>
    </location>
</feature>
<accession>A0ABD2SVP4</accession>
<proteinExistence type="predicted"/>
<dbReference type="AlphaFoldDB" id="A0ABD2SVP4"/>
<evidence type="ECO:0000256" key="1">
    <source>
        <dbReference type="SAM" id="MobiDB-lite"/>
    </source>
</evidence>
<feature type="compositionally biased region" description="Polar residues" evidence="1">
    <location>
        <begin position="106"/>
        <end position="135"/>
    </location>
</feature>
<protein>
    <submittedName>
        <fullName evidence="2">Uncharacterized protein</fullName>
    </submittedName>
</protein>
<sequence length="152" mass="17373">MERESTCYNPSSDRNQTFSFASTHNFTGWEESGTNSACLERDKFEVKNNYRFPAGQKMYPTPNMQSSADTEDKVQKVSPTRRKVSRDEKPEKPERPGNGSRIDVSSADSLSTSYKQQSTNSSNIKSIGTRQNELNSPPCDDISMRYWRKKRP</sequence>
<feature type="region of interest" description="Disordered" evidence="1">
    <location>
        <begin position="49"/>
        <end position="152"/>
    </location>
</feature>